<evidence type="ECO:0000256" key="10">
    <source>
        <dbReference type="ARBA" id="ARBA00038414"/>
    </source>
</evidence>
<dbReference type="Proteomes" id="UP000242814">
    <property type="component" value="Unassembled WGS sequence"/>
</dbReference>
<keyword evidence="7" id="KW-0342">GTP-binding</keyword>
<dbReference type="InterPro" id="IPR023123">
    <property type="entry name" value="Tubulin_C"/>
</dbReference>
<evidence type="ECO:0000256" key="7">
    <source>
        <dbReference type="ARBA" id="ARBA00023134"/>
    </source>
</evidence>
<dbReference type="InterPro" id="IPR037103">
    <property type="entry name" value="Tubulin/FtsZ-like_C"/>
</dbReference>
<dbReference type="GO" id="GO:0047661">
    <property type="term" value="F:amino-acid racemase activity"/>
    <property type="evidence" value="ECO:0007669"/>
    <property type="project" value="InterPro"/>
</dbReference>
<dbReference type="SUPFAM" id="SSF55307">
    <property type="entry name" value="Tubulin C-terminal domain-like"/>
    <property type="match status" value="1"/>
</dbReference>
<keyword evidence="4" id="KW-0963">Cytoplasm</keyword>
<comment type="caution">
    <text evidence="13">The sequence shown here is derived from an EMBL/GenBank/DDBJ whole genome shotgun (WGS) entry which is preliminary data.</text>
</comment>
<gene>
    <name evidence="13" type="ORF">ACO22_05555</name>
</gene>
<dbReference type="GO" id="GO:0005816">
    <property type="term" value="C:spindle pole body"/>
    <property type="evidence" value="ECO:0007669"/>
    <property type="project" value="UniProtKB-SubCell"/>
</dbReference>
<evidence type="ECO:0000256" key="9">
    <source>
        <dbReference type="ARBA" id="ARBA00033229"/>
    </source>
</evidence>
<dbReference type="InterPro" id="IPR015942">
    <property type="entry name" value="Asp/Glu/hydantoin_racemase"/>
</dbReference>
<dbReference type="InterPro" id="IPR053714">
    <property type="entry name" value="Iso_Racemase_Enz_sf"/>
</dbReference>
<dbReference type="CDD" id="cd02188">
    <property type="entry name" value="gamma_tubulin"/>
    <property type="match status" value="1"/>
</dbReference>
<dbReference type="Pfam" id="PF01177">
    <property type="entry name" value="Asp_Glu_race"/>
    <property type="match status" value="2"/>
</dbReference>
<evidence type="ECO:0000313" key="13">
    <source>
        <dbReference type="EMBL" id="ODH22188.1"/>
    </source>
</evidence>
<dbReference type="InterPro" id="IPR017975">
    <property type="entry name" value="Tubulin_CS"/>
</dbReference>
<dbReference type="Gene3D" id="3.40.50.1440">
    <property type="entry name" value="Tubulin/FtsZ, GTPase domain"/>
    <property type="match status" value="1"/>
</dbReference>
<evidence type="ECO:0000259" key="12">
    <source>
        <dbReference type="SMART" id="SM00865"/>
    </source>
</evidence>
<keyword evidence="6" id="KW-0547">Nucleotide-binding</keyword>
<dbReference type="InterPro" id="IPR000217">
    <property type="entry name" value="Tubulin"/>
</dbReference>
<dbReference type="InterPro" id="IPR003008">
    <property type="entry name" value="Tubulin_FtsZ_GTPase"/>
</dbReference>
<dbReference type="InterPro" id="IPR018316">
    <property type="entry name" value="Tubulin/FtsZ_2-layer-sand-dom"/>
</dbReference>
<dbReference type="EMBL" id="LZYO01000253">
    <property type="protein sequence ID" value="ODH22188.1"/>
    <property type="molecule type" value="Genomic_DNA"/>
</dbReference>
<proteinExistence type="inferred from homology"/>
<dbReference type="FunFam" id="3.40.50.1440:FF:000012">
    <property type="entry name" value="Tubulin gamma chain"/>
    <property type="match status" value="1"/>
</dbReference>
<comment type="subcellular location">
    <subcellularLocation>
        <location evidence="1">Cytoplasm</location>
        <location evidence="1">Cytoskeleton</location>
        <location evidence="1">Microtubule organizing center</location>
        <location evidence="1">Spindle pole body</location>
    </subcellularLocation>
</comment>
<evidence type="ECO:0000313" key="14">
    <source>
        <dbReference type="Proteomes" id="UP000242814"/>
    </source>
</evidence>
<sequence length="804" mass="88171">METASSDELFSILIINPNTSTHMTDTLKSLIQNLNYLNTHIDYFTAPKKSSVGPDGEEIEGIPSINCNSDAFLSALHCLPHLKPLVPKYDAFLVACYSAHPLVGMLNKEVGIDPMVRGGEGQCQSRKKYVTGIFEASVSKSISILRSSVYSSIPNVGKAIGEPGSNSSFGIISTGEVWKDIFRCAVPDLLRQLTGIGVHDDVNLEPLFAGVETTGLSAAELHTTPAEEVERRMVEATERLIKSTDRSIVAICLGCAGMAGMDKSVRQGCQRALGREEGDKVIIVDGVTAGVELLIAALNQADITPNTCNTTTRFLEQNLQPHATSTRCQGQSNAYAVFCGVQYLVAVLFLTFPLIHSNSREIITIQAGQCGNNVGSQFWQQLCVEHGINQDGNLAEFATEGGDRKDSDDTRYIPRAILLDLEPRVLNTIQTGAYRNIYNPENFFIGRQGIGAGNNWGAGYAAGEIVQEEVFDMIDREADGSDSLEGFMLLHSIAGGTGSGLGSYILERMNDRFPKKLIQTYSVFPDTQAADVVVNPYNSLLAMRRLTQNADSVVVVDNGALSRIAADRLHVQEPSFQQTNQLVSTVMSAATTTLRYPGYMHNDLVSILANLIPDPRTRFLITSYTPFTSDNVEQAKTIRKTTVLDVMRRLLQPKNRMVSISPSKTSCYISIFNIIQGEAAQTDVDKSILRIRERRLATFIPWGPASIHVAVPKRSPYLPNTHRVSGLMLANHTSVATLFKRIVSQYDRLRKRNAFLEQYKKEPPFADGLGEFDEARTVVMDLIAEYESAERPDYAGGGTDVEDS</sequence>
<dbReference type="GO" id="GO:0000930">
    <property type="term" value="C:gamma-tubulin complex"/>
    <property type="evidence" value="ECO:0007669"/>
    <property type="project" value="InterPro"/>
</dbReference>
<evidence type="ECO:0000256" key="1">
    <source>
        <dbReference type="ARBA" id="ARBA00004317"/>
    </source>
</evidence>
<dbReference type="InterPro" id="IPR036525">
    <property type="entry name" value="Tubulin/FtsZ_GTPase_sf"/>
</dbReference>
<dbReference type="PANTHER" id="PTHR11588">
    <property type="entry name" value="TUBULIN"/>
    <property type="match status" value="1"/>
</dbReference>
<evidence type="ECO:0000256" key="5">
    <source>
        <dbReference type="ARBA" id="ARBA00022701"/>
    </source>
</evidence>
<organism evidence="13 14">
    <name type="scientific">Paracoccidioides brasiliensis</name>
    <dbReference type="NCBI Taxonomy" id="121759"/>
    <lineage>
        <taxon>Eukaryota</taxon>
        <taxon>Fungi</taxon>
        <taxon>Dikarya</taxon>
        <taxon>Ascomycota</taxon>
        <taxon>Pezizomycotina</taxon>
        <taxon>Eurotiomycetes</taxon>
        <taxon>Eurotiomycetidae</taxon>
        <taxon>Onygenales</taxon>
        <taxon>Ajellomycetaceae</taxon>
        <taxon>Paracoccidioides</taxon>
    </lineage>
</organism>
<dbReference type="Gene3D" id="1.10.287.600">
    <property type="entry name" value="Helix hairpin bin"/>
    <property type="match status" value="1"/>
</dbReference>
<reference evidence="13 14" key="1">
    <citation type="submission" date="2016-06" db="EMBL/GenBank/DDBJ databases">
        <authorList>
            <person name="Kjaerup R.B."/>
            <person name="Dalgaard T.S."/>
            <person name="Juul-Madsen H.R."/>
        </authorList>
    </citation>
    <scope>NUCLEOTIDE SEQUENCE [LARGE SCALE GENOMIC DNA]</scope>
    <source>
        <strain evidence="13 14">Pb300</strain>
    </source>
</reference>
<dbReference type="PRINTS" id="PR01164">
    <property type="entry name" value="GAMMATUBULIN"/>
</dbReference>
<evidence type="ECO:0000259" key="11">
    <source>
        <dbReference type="SMART" id="SM00864"/>
    </source>
</evidence>
<dbReference type="VEuPathDB" id="FungiDB:PADG_11375"/>
<dbReference type="GO" id="GO:0005525">
    <property type="term" value="F:GTP binding"/>
    <property type="evidence" value="ECO:0007669"/>
    <property type="project" value="UniProtKB-KW"/>
</dbReference>
<dbReference type="SUPFAM" id="SSF52490">
    <property type="entry name" value="Tubulin nucleotide-binding domain-like"/>
    <property type="match status" value="1"/>
</dbReference>
<evidence type="ECO:0000256" key="2">
    <source>
        <dbReference type="ARBA" id="ARBA00009636"/>
    </source>
</evidence>
<dbReference type="FunFam" id="1.10.287.600:FF:000004">
    <property type="entry name" value="Tubulin gamma chain"/>
    <property type="match status" value="1"/>
</dbReference>
<dbReference type="Pfam" id="PF00091">
    <property type="entry name" value="Tubulin"/>
    <property type="match status" value="1"/>
</dbReference>
<evidence type="ECO:0000256" key="4">
    <source>
        <dbReference type="ARBA" id="ARBA00022490"/>
    </source>
</evidence>
<dbReference type="GO" id="GO:0031122">
    <property type="term" value="P:cytoplasmic microtubule organization"/>
    <property type="evidence" value="ECO:0007669"/>
    <property type="project" value="InterPro"/>
</dbReference>
<keyword evidence="8" id="KW-0206">Cytoskeleton</keyword>
<name>A0A1D2J9W1_PARBR</name>
<dbReference type="Gene3D" id="3.30.1330.20">
    <property type="entry name" value="Tubulin/FtsZ, C-terminal domain"/>
    <property type="match status" value="1"/>
</dbReference>
<dbReference type="Pfam" id="PF03953">
    <property type="entry name" value="Tubulin_C"/>
    <property type="match status" value="1"/>
</dbReference>
<comment type="similarity">
    <text evidence="2">Belongs to the tubulin family.</text>
</comment>
<dbReference type="PRINTS" id="PR01161">
    <property type="entry name" value="TUBULIN"/>
</dbReference>
<keyword evidence="5" id="KW-0493">Microtubule</keyword>
<dbReference type="VEuPathDB" id="FungiDB:PABG_11771"/>
<feature type="domain" description="Tubulin/FtsZ 2-layer sandwich" evidence="12">
    <location>
        <begin position="600"/>
        <end position="744"/>
    </location>
</feature>
<dbReference type="PROSITE" id="PS00227">
    <property type="entry name" value="TUBULIN"/>
    <property type="match status" value="1"/>
</dbReference>
<comment type="similarity">
    <text evidence="10">Belongs to the HyuE racemase family.</text>
</comment>
<dbReference type="InterPro" id="IPR008280">
    <property type="entry name" value="Tub_FtsZ_C"/>
</dbReference>
<dbReference type="AlphaFoldDB" id="A0A1D2J9W1"/>
<dbReference type="SMART" id="SM00864">
    <property type="entry name" value="Tubulin"/>
    <property type="match status" value="1"/>
</dbReference>
<dbReference type="GO" id="GO:0007020">
    <property type="term" value="P:microtubule nucleation"/>
    <property type="evidence" value="ECO:0007669"/>
    <property type="project" value="InterPro"/>
</dbReference>
<accession>A0A1D2J9W1</accession>
<dbReference type="Gene3D" id="3.40.50.12500">
    <property type="match status" value="1"/>
</dbReference>
<evidence type="ECO:0000256" key="8">
    <source>
        <dbReference type="ARBA" id="ARBA00023212"/>
    </source>
</evidence>
<dbReference type="InterPro" id="IPR002454">
    <property type="entry name" value="Gamma_tubulin"/>
</dbReference>
<dbReference type="GO" id="GO:0005874">
    <property type="term" value="C:microtubule"/>
    <property type="evidence" value="ECO:0007669"/>
    <property type="project" value="UniProtKB-KW"/>
</dbReference>
<evidence type="ECO:0000256" key="6">
    <source>
        <dbReference type="ARBA" id="ARBA00022741"/>
    </source>
</evidence>
<dbReference type="SMART" id="SM00865">
    <property type="entry name" value="Tubulin_C"/>
    <property type="match status" value="1"/>
</dbReference>
<feature type="domain" description="Tubulin/FtsZ GTPase" evidence="11">
    <location>
        <begin position="394"/>
        <end position="598"/>
    </location>
</feature>
<protein>
    <recommendedName>
        <fullName evidence="3">Tubulin gamma chain</fullName>
    </recommendedName>
    <alternativeName>
        <fullName evidence="9">Gamma-tubulin</fullName>
    </alternativeName>
</protein>
<evidence type="ECO:0000256" key="3">
    <source>
        <dbReference type="ARBA" id="ARBA00018848"/>
    </source>
</evidence>